<dbReference type="EMBL" id="AEKM01000007">
    <property type="protein sequence ID" value="EFQ55226.1"/>
    <property type="molecule type" value="Genomic_DNA"/>
</dbReference>
<sequence>MKVKTTNRESIETIFTEALAIPSFTNTDTEQGIEAYLDQRLAQIPYFKEHPNQFGRYMVPQDHLHRSVNWALVDKGKKKQLYFSTTMIQSI</sequence>
<evidence type="ECO:0000313" key="1">
    <source>
        <dbReference type="EMBL" id="EFQ55226.1"/>
    </source>
</evidence>
<proteinExistence type="predicted"/>
<name>E3CDE2_STRPA</name>
<dbReference type="AlphaFoldDB" id="E3CDE2"/>
<gene>
    <name evidence="1" type="ORF">HMPREF9626_0792</name>
</gene>
<organism evidence="1 2">
    <name type="scientific">Streptococcus parasanguinis F0405</name>
    <dbReference type="NCBI Taxonomy" id="905067"/>
    <lineage>
        <taxon>Bacteria</taxon>
        <taxon>Bacillati</taxon>
        <taxon>Bacillota</taxon>
        <taxon>Bacilli</taxon>
        <taxon>Lactobacillales</taxon>
        <taxon>Streptococcaceae</taxon>
        <taxon>Streptococcus</taxon>
    </lineage>
</organism>
<comment type="caution">
    <text evidence="1">The sequence shown here is derived from an EMBL/GenBank/DDBJ whole genome shotgun (WGS) entry which is preliminary data.</text>
</comment>
<dbReference type="Proteomes" id="UP000003812">
    <property type="component" value="Unassembled WGS sequence"/>
</dbReference>
<reference evidence="1 2" key="1">
    <citation type="submission" date="2010-10" db="EMBL/GenBank/DDBJ databases">
        <authorList>
            <person name="Durkin A.S."/>
            <person name="Madupu R."/>
            <person name="Torralba M."/>
            <person name="Gillis M."/>
            <person name="Methe B."/>
            <person name="Sutton G."/>
            <person name="Nelson K.E."/>
        </authorList>
    </citation>
    <scope>NUCLEOTIDE SEQUENCE [LARGE SCALE GENOMIC DNA]</scope>
    <source>
        <strain evidence="1 2">F0405</strain>
    </source>
</reference>
<evidence type="ECO:0000313" key="2">
    <source>
        <dbReference type="Proteomes" id="UP000003812"/>
    </source>
</evidence>
<protein>
    <submittedName>
        <fullName evidence="1">Uncharacterized protein</fullName>
    </submittedName>
</protein>
<accession>E3CDE2</accession>